<gene>
    <name evidence="1" type="ORF">FYJ37_00985</name>
</gene>
<evidence type="ECO:0000313" key="2">
    <source>
        <dbReference type="Proteomes" id="UP000462363"/>
    </source>
</evidence>
<dbReference type="RefSeq" id="WP_154322718.1">
    <property type="nucleotide sequence ID" value="NZ_CP045695.1"/>
</dbReference>
<reference evidence="1 2" key="1">
    <citation type="submission" date="2019-08" db="EMBL/GenBank/DDBJ databases">
        <title>In-depth cultivation of the pig gut microbiome towards novel bacterial diversity and tailored functional studies.</title>
        <authorList>
            <person name="Wylensek D."/>
            <person name="Hitch T.C.A."/>
            <person name="Clavel T."/>
        </authorList>
    </citation>
    <scope>NUCLEOTIDE SEQUENCE [LARGE SCALE GENOMIC DNA]</scope>
    <source>
        <strain evidence="1 2">BL-389-WT-3D</strain>
    </source>
</reference>
<dbReference type="Proteomes" id="UP000462363">
    <property type="component" value="Unassembled WGS sequence"/>
</dbReference>
<protein>
    <submittedName>
        <fullName evidence="1">Uncharacterized protein</fullName>
    </submittedName>
</protein>
<dbReference type="EMBL" id="VUMB01000002">
    <property type="protein sequence ID" value="MSS38958.1"/>
    <property type="molecule type" value="Genomic_DNA"/>
</dbReference>
<dbReference type="AlphaFoldDB" id="A0A844F137"/>
<proteinExistence type="predicted"/>
<comment type="caution">
    <text evidence="1">The sequence shown here is derived from an EMBL/GenBank/DDBJ whole genome shotgun (WGS) entry which is preliminary data.</text>
</comment>
<organism evidence="1 2">
    <name type="scientific">Clostridium scindens (strain JCM 10418 / VPI 12708)</name>
    <dbReference type="NCBI Taxonomy" id="29347"/>
    <lineage>
        <taxon>Bacteria</taxon>
        <taxon>Bacillati</taxon>
        <taxon>Bacillota</taxon>
        <taxon>Clostridia</taxon>
        <taxon>Lachnospirales</taxon>
        <taxon>Lachnospiraceae</taxon>
    </lineage>
</organism>
<name>A0A844F137_CLOSV</name>
<accession>A0A844F137</accession>
<evidence type="ECO:0000313" key="1">
    <source>
        <dbReference type="EMBL" id="MSS38958.1"/>
    </source>
</evidence>
<sequence length="59" mass="6786">MTKCCYIKIIGLKFDALEGLQIVVDTNVCNYKEAGEYAEKYNDGHIIFVGIPCEYTYRK</sequence>